<name>A0A175YBQ9_DAUCS</name>
<accession>A0A175YBQ9</accession>
<reference evidence="1" key="2">
    <citation type="submission" date="2022-03" db="EMBL/GenBank/DDBJ databases">
        <title>Draft title - Genomic analysis of global carrot germplasm unveils the trajectory of domestication and the origin of high carotenoid orange carrot.</title>
        <authorList>
            <person name="Iorizzo M."/>
            <person name="Ellison S."/>
            <person name="Senalik D."/>
            <person name="Macko-Podgorni A."/>
            <person name="Grzebelus D."/>
            <person name="Bostan H."/>
            <person name="Rolling W."/>
            <person name="Curaba J."/>
            <person name="Simon P."/>
        </authorList>
    </citation>
    <scope>NUCLEOTIDE SEQUENCE</scope>
    <source>
        <tissue evidence="1">Leaf</tissue>
    </source>
</reference>
<dbReference type="AlphaFoldDB" id="A0A175YBQ9"/>
<reference evidence="1" key="1">
    <citation type="journal article" date="2016" name="Nat. Genet.">
        <title>A high-quality carrot genome assembly provides new insights into carotenoid accumulation and asterid genome evolution.</title>
        <authorList>
            <person name="Iorizzo M."/>
            <person name="Ellison S."/>
            <person name="Senalik D."/>
            <person name="Zeng P."/>
            <person name="Satapoomin P."/>
            <person name="Huang J."/>
            <person name="Bowman M."/>
            <person name="Iovene M."/>
            <person name="Sanseverino W."/>
            <person name="Cavagnaro P."/>
            <person name="Yildiz M."/>
            <person name="Macko-Podgorni A."/>
            <person name="Moranska E."/>
            <person name="Grzebelus E."/>
            <person name="Grzebelus D."/>
            <person name="Ashrafi H."/>
            <person name="Zheng Z."/>
            <person name="Cheng S."/>
            <person name="Spooner D."/>
            <person name="Van Deynze A."/>
            <person name="Simon P."/>
        </authorList>
    </citation>
    <scope>NUCLEOTIDE SEQUENCE</scope>
    <source>
        <tissue evidence="1">Leaf</tissue>
    </source>
</reference>
<organism evidence="1 2">
    <name type="scientific">Daucus carota subsp. sativus</name>
    <name type="common">Carrot</name>
    <dbReference type="NCBI Taxonomy" id="79200"/>
    <lineage>
        <taxon>Eukaryota</taxon>
        <taxon>Viridiplantae</taxon>
        <taxon>Streptophyta</taxon>
        <taxon>Embryophyta</taxon>
        <taxon>Tracheophyta</taxon>
        <taxon>Spermatophyta</taxon>
        <taxon>Magnoliopsida</taxon>
        <taxon>eudicotyledons</taxon>
        <taxon>Gunneridae</taxon>
        <taxon>Pentapetalae</taxon>
        <taxon>asterids</taxon>
        <taxon>campanulids</taxon>
        <taxon>Apiales</taxon>
        <taxon>Apiaceae</taxon>
        <taxon>Apioideae</taxon>
        <taxon>Scandiceae</taxon>
        <taxon>Daucinae</taxon>
        <taxon>Daucus</taxon>
        <taxon>Daucus sect. Daucus</taxon>
    </lineage>
</organism>
<evidence type="ECO:0000313" key="1">
    <source>
        <dbReference type="EMBL" id="WOG95150.1"/>
    </source>
</evidence>
<sequence length="224" mass="24557">MSDIVTVLLRIVRLFRFSVRTSIPEDLVKSLLAPTPIEISRDLEATHHSSSQGHESNPDESFQQGNLITTAHFPTPGFEASSSSRPRIVRRSVSVVRDFPPGCGPFATKPPVPPPMPPPVPSPTYPSGIRSPIPYHLHQAVDRALTREHSPVLAAQLDQIPIGPYLGIPTPSPDIHARVRALTQAYIARARHVEPYASPAARAVHYQHLVDWLVFELGVIGGHD</sequence>
<protein>
    <submittedName>
        <fullName evidence="1">Uncharacterized protein</fullName>
    </submittedName>
</protein>
<proteinExistence type="predicted"/>
<dbReference type="EMBL" id="CP093346">
    <property type="protein sequence ID" value="WOG95150.1"/>
    <property type="molecule type" value="Genomic_DNA"/>
</dbReference>
<evidence type="ECO:0000313" key="2">
    <source>
        <dbReference type="Proteomes" id="UP000077755"/>
    </source>
</evidence>
<dbReference type="Gramene" id="KZM81056">
    <property type="protein sequence ID" value="KZM81056"/>
    <property type="gene ID" value="DCAR_031364"/>
</dbReference>
<dbReference type="Proteomes" id="UP000077755">
    <property type="component" value="Chromosome 4"/>
</dbReference>
<keyword evidence="2" id="KW-1185">Reference proteome</keyword>
<gene>
    <name evidence="1" type="ORF">DCAR_0414453</name>
</gene>